<name>A0AAD0P8T3_MYCLR</name>
<reference evidence="1 2" key="1">
    <citation type="submission" date="2018-05" db="EMBL/GenBank/DDBJ databases">
        <title>Evolution of small genomes with special reference to Mycobacterium leprae.</title>
        <authorList>
            <person name="Mohanty P.S."/>
            <person name="Bansal A.K."/>
            <person name="Gupta U.D."/>
            <person name="Naaz F."/>
            <person name="Dwivedi V.D."/>
            <person name="Singh H."/>
            <person name="Gupta G."/>
            <person name="Sharma S."/>
            <person name="Arora M."/>
        </authorList>
    </citation>
    <scope>NUCLEOTIDE SEQUENCE [LARGE SCALE GENOMIC DNA]</scope>
    <source>
        <strain evidence="1 2">MRHRU-235-G</strain>
    </source>
</reference>
<gene>
    <name evidence="1" type="ORF">DIJ64_13035</name>
</gene>
<evidence type="ECO:0000313" key="1">
    <source>
        <dbReference type="EMBL" id="AWV48651.1"/>
    </source>
</evidence>
<evidence type="ECO:0000313" key="2">
    <source>
        <dbReference type="Proteomes" id="UP000249682"/>
    </source>
</evidence>
<dbReference type="EMBL" id="CP029543">
    <property type="protein sequence ID" value="AWV48651.1"/>
    <property type="molecule type" value="Genomic_DNA"/>
</dbReference>
<dbReference type="Proteomes" id="UP000249682">
    <property type="component" value="Chromosome"/>
</dbReference>
<organism evidence="1 2">
    <name type="scientific">Mycobacterium leprae</name>
    <dbReference type="NCBI Taxonomy" id="1769"/>
    <lineage>
        <taxon>Bacteria</taxon>
        <taxon>Bacillati</taxon>
        <taxon>Actinomycetota</taxon>
        <taxon>Actinomycetes</taxon>
        <taxon>Mycobacteriales</taxon>
        <taxon>Mycobacteriaceae</taxon>
        <taxon>Mycobacterium</taxon>
    </lineage>
</organism>
<dbReference type="RefSeq" id="WP_041323363.1">
    <property type="nucleotide sequence ID" value="NZ_CP029543.1"/>
</dbReference>
<proteinExistence type="predicted"/>
<accession>A0AAD0P8T3</accession>
<sequence>MSELMMPVALVALLKKPETRISAVKGIRTEFLRAELGPVALPTPAEVRVTRLESDDKMITAIAWFGAAALSKIEFRFAPLRPPVT</sequence>
<protein>
    <submittedName>
        <fullName evidence="1">Uncharacterized protein</fullName>
    </submittedName>
</protein>
<dbReference type="AlphaFoldDB" id="A0AAD0P8T3"/>